<accession>A0A7J5ZFF4</accession>
<dbReference type="OrthoDB" id="8529748at2759"/>
<proteinExistence type="predicted"/>
<evidence type="ECO:0000313" key="2">
    <source>
        <dbReference type="Proteomes" id="UP000518266"/>
    </source>
</evidence>
<reference evidence="1 2" key="1">
    <citation type="submission" date="2020-03" db="EMBL/GenBank/DDBJ databases">
        <title>Dissostichus mawsoni Genome sequencing and assembly.</title>
        <authorList>
            <person name="Park H."/>
        </authorList>
    </citation>
    <scope>NUCLEOTIDE SEQUENCE [LARGE SCALE GENOMIC DNA]</scope>
    <source>
        <strain evidence="1">DM0001</strain>
        <tissue evidence="1">Muscle</tissue>
    </source>
</reference>
<name>A0A7J5ZFF4_DISMA</name>
<sequence>MEYVLLTVVLQPGLSADGEEPELDDDDNRVEISCAIVGPDYVTVGVPSSVECLSNCKACTFSMSVDSQRAQGSVLAFTEMDKSKTLVCKATNSVSGLFVAATQNITVTYGPSEIQIIGPDVISISEKQQFVCSAECLPSCRYVSSVNSHTVRGNVMEESSVLLAFILSAAHTVTALHYGSSLL</sequence>
<gene>
    <name evidence="1" type="ORF">F7725_021497</name>
</gene>
<dbReference type="EMBL" id="JAAKFY010000003">
    <property type="protein sequence ID" value="KAF3859098.1"/>
    <property type="molecule type" value="Genomic_DNA"/>
</dbReference>
<dbReference type="Proteomes" id="UP000518266">
    <property type="component" value="Unassembled WGS sequence"/>
</dbReference>
<evidence type="ECO:0000313" key="1">
    <source>
        <dbReference type="EMBL" id="KAF3859098.1"/>
    </source>
</evidence>
<organism evidence="1 2">
    <name type="scientific">Dissostichus mawsoni</name>
    <name type="common">Antarctic cod</name>
    <dbReference type="NCBI Taxonomy" id="36200"/>
    <lineage>
        <taxon>Eukaryota</taxon>
        <taxon>Metazoa</taxon>
        <taxon>Chordata</taxon>
        <taxon>Craniata</taxon>
        <taxon>Vertebrata</taxon>
        <taxon>Euteleostomi</taxon>
        <taxon>Actinopterygii</taxon>
        <taxon>Neopterygii</taxon>
        <taxon>Teleostei</taxon>
        <taxon>Neoteleostei</taxon>
        <taxon>Acanthomorphata</taxon>
        <taxon>Eupercaria</taxon>
        <taxon>Perciformes</taxon>
        <taxon>Notothenioidei</taxon>
        <taxon>Nototheniidae</taxon>
        <taxon>Dissostichus</taxon>
    </lineage>
</organism>
<protein>
    <submittedName>
        <fullName evidence="1">Uncharacterized protein</fullName>
    </submittedName>
</protein>
<comment type="caution">
    <text evidence="1">The sequence shown here is derived from an EMBL/GenBank/DDBJ whole genome shotgun (WGS) entry which is preliminary data.</text>
</comment>
<keyword evidence="2" id="KW-1185">Reference proteome</keyword>
<dbReference type="AlphaFoldDB" id="A0A7J5ZFF4"/>